<dbReference type="AlphaFoldDB" id="A0AAW1WMU3"/>
<evidence type="ECO:0008006" key="5">
    <source>
        <dbReference type="Google" id="ProtNLM"/>
    </source>
</evidence>
<accession>A0AAW1WMU3</accession>
<dbReference type="Pfam" id="PF02704">
    <property type="entry name" value="GASA"/>
    <property type="match status" value="1"/>
</dbReference>
<proteinExistence type="inferred from homology"/>
<evidence type="ECO:0000256" key="1">
    <source>
        <dbReference type="ARBA" id="ARBA00010582"/>
    </source>
</evidence>
<comment type="caution">
    <text evidence="3">The sequence shown here is derived from an EMBL/GenBank/DDBJ whole genome shotgun (WGS) entry which is preliminary data.</text>
</comment>
<gene>
    <name evidence="3" type="ORF">M0R45_033551</name>
</gene>
<dbReference type="InterPro" id="IPR003854">
    <property type="entry name" value="GASA"/>
</dbReference>
<feature type="signal peptide" evidence="2">
    <location>
        <begin position="1"/>
        <end position="22"/>
    </location>
</feature>
<name>A0AAW1WMU3_RUBAR</name>
<evidence type="ECO:0000313" key="4">
    <source>
        <dbReference type="Proteomes" id="UP001457282"/>
    </source>
</evidence>
<comment type="similarity">
    <text evidence="1">Belongs to the GASA family.</text>
</comment>
<dbReference type="PANTHER" id="PTHR23201:SF53">
    <property type="entry name" value="GIBBERELLIN-REGULATED PROTEIN 14"/>
    <property type="match status" value="1"/>
</dbReference>
<dbReference type="Proteomes" id="UP001457282">
    <property type="component" value="Unassembled WGS sequence"/>
</dbReference>
<feature type="chain" id="PRO_5043418887" description="Gibberellin regulated protein" evidence="2">
    <location>
        <begin position="23"/>
        <end position="149"/>
    </location>
</feature>
<evidence type="ECO:0000256" key="2">
    <source>
        <dbReference type="SAM" id="SignalP"/>
    </source>
</evidence>
<protein>
    <recommendedName>
        <fullName evidence="5">Gibberellin regulated protein</fullName>
    </recommendedName>
</protein>
<sequence length="149" mass="16792">MAFKIMLLLCASLLLIITRVSSYDHHEKVKKKDKSELQSLFSMWLYPRITKAPEPSPLPLNQPATTLPETLPLTSAQAATSAPTVKTSSDCMQLCEPRCKKETNKRICRRSCMTCCDRCKCVPPGDYGTNRDKCGKCYTDMDYHGHKCP</sequence>
<organism evidence="3 4">
    <name type="scientific">Rubus argutus</name>
    <name type="common">Southern blackberry</name>
    <dbReference type="NCBI Taxonomy" id="59490"/>
    <lineage>
        <taxon>Eukaryota</taxon>
        <taxon>Viridiplantae</taxon>
        <taxon>Streptophyta</taxon>
        <taxon>Embryophyta</taxon>
        <taxon>Tracheophyta</taxon>
        <taxon>Spermatophyta</taxon>
        <taxon>Magnoliopsida</taxon>
        <taxon>eudicotyledons</taxon>
        <taxon>Gunneridae</taxon>
        <taxon>Pentapetalae</taxon>
        <taxon>rosids</taxon>
        <taxon>fabids</taxon>
        <taxon>Rosales</taxon>
        <taxon>Rosaceae</taxon>
        <taxon>Rosoideae</taxon>
        <taxon>Rosoideae incertae sedis</taxon>
        <taxon>Rubus</taxon>
    </lineage>
</organism>
<evidence type="ECO:0000313" key="3">
    <source>
        <dbReference type="EMBL" id="KAK9925221.1"/>
    </source>
</evidence>
<dbReference type="PANTHER" id="PTHR23201">
    <property type="entry name" value="EXTENSIN, PROLINE-RICH PROTEIN"/>
    <property type="match status" value="1"/>
</dbReference>
<dbReference type="EMBL" id="JBEDUW010000006">
    <property type="protein sequence ID" value="KAK9925221.1"/>
    <property type="molecule type" value="Genomic_DNA"/>
</dbReference>
<keyword evidence="4" id="KW-1185">Reference proteome</keyword>
<reference evidence="3 4" key="1">
    <citation type="journal article" date="2023" name="G3 (Bethesda)">
        <title>A chromosome-length genome assembly and annotation of blackberry (Rubus argutus, cv. 'Hillquist').</title>
        <authorList>
            <person name="Bruna T."/>
            <person name="Aryal R."/>
            <person name="Dudchenko O."/>
            <person name="Sargent D.J."/>
            <person name="Mead D."/>
            <person name="Buti M."/>
            <person name="Cavallini A."/>
            <person name="Hytonen T."/>
            <person name="Andres J."/>
            <person name="Pham M."/>
            <person name="Weisz D."/>
            <person name="Mascagni F."/>
            <person name="Usai G."/>
            <person name="Natali L."/>
            <person name="Bassil N."/>
            <person name="Fernandez G.E."/>
            <person name="Lomsadze A."/>
            <person name="Armour M."/>
            <person name="Olukolu B."/>
            <person name="Poorten T."/>
            <person name="Britton C."/>
            <person name="Davik J."/>
            <person name="Ashrafi H."/>
            <person name="Aiden E.L."/>
            <person name="Borodovsky M."/>
            <person name="Worthington M."/>
        </authorList>
    </citation>
    <scope>NUCLEOTIDE SEQUENCE [LARGE SCALE GENOMIC DNA]</scope>
    <source>
        <strain evidence="3">PI 553951</strain>
    </source>
</reference>
<keyword evidence="2" id="KW-0732">Signal</keyword>